<dbReference type="Proteomes" id="UP000283523">
    <property type="component" value="Unassembled WGS sequence"/>
</dbReference>
<name>A0A418M2K1_9BACT</name>
<protein>
    <submittedName>
        <fullName evidence="1">Uncharacterized protein</fullName>
    </submittedName>
</protein>
<dbReference type="AlphaFoldDB" id="A0A418M2K1"/>
<reference evidence="1 2" key="1">
    <citation type="submission" date="2018-08" db="EMBL/GenBank/DDBJ databases">
        <title>Fibrisoma montanum sp. nov., isolated from Danxia mountain soil.</title>
        <authorList>
            <person name="Huang Y."/>
        </authorList>
    </citation>
    <scope>NUCLEOTIDE SEQUENCE [LARGE SCALE GENOMIC DNA]</scope>
    <source>
        <strain evidence="1 2">HYT19</strain>
    </source>
</reference>
<organism evidence="1 2">
    <name type="scientific">Fibrisoma montanum</name>
    <dbReference type="NCBI Taxonomy" id="2305895"/>
    <lineage>
        <taxon>Bacteria</taxon>
        <taxon>Pseudomonadati</taxon>
        <taxon>Bacteroidota</taxon>
        <taxon>Cytophagia</taxon>
        <taxon>Cytophagales</taxon>
        <taxon>Spirosomataceae</taxon>
        <taxon>Fibrisoma</taxon>
    </lineage>
</organism>
<gene>
    <name evidence="1" type="ORF">DYU11_23065</name>
</gene>
<evidence type="ECO:0000313" key="1">
    <source>
        <dbReference type="EMBL" id="RIV19810.1"/>
    </source>
</evidence>
<proteinExistence type="predicted"/>
<sequence>MLLTILLLAAPGFAQSLKTVKEKSRYLTEEYSVLADNKAVRSGPYKKYFREGNVLLEEGQYENNQRVGQWKFFANGKEELVYDYTTQKVMVNARKNLSSAGLIQQADSLTAVELEQPPLYLASSQQVEGILVRESRLPFNLMKAGTMEVSFRIAATVSPSGAHYRIIPSVQDKEFTTLSRGAVQLALNEVEWVPAVYQGQSVTCIYTLEPITLHGVAVRQMIVR</sequence>
<dbReference type="Gene3D" id="2.20.110.10">
    <property type="entry name" value="Histone H3 K4-specific methyltransferase SET7/9 N-terminal domain"/>
    <property type="match status" value="1"/>
</dbReference>
<evidence type="ECO:0000313" key="2">
    <source>
        <dbReference type="Proteomes" id="UP000283523"/>
    </source>
</evidence>
<accession>A0A418M2K1</accession>
<comment type="caution">
    <text evidence="1">The sequence shown here is derived from an EMBL/GenBank/DDBJ whole genome shotgun (WGS) entry which is preliminary data.</text>
</comment>
<keyword evidence="2" id="KW-1185">Reference proteome</keyword>
<dbReference type="EMBL" id="QXED01000007">
    <property type="protein sequence ID" value="RIV19810.1"/>
    <property type="molecule type" value="Genomic_DNA"/>
</dbReference>